<dbReference type="GO" id="GO:0008972">
    <property type="term" value="F:phosphomethylpyrimidine kinase activity"/>
    <property type="evidence" value="ECO:0007669"/>
    <property type="project" value="UniProtKB-EC"/>
</dbReference>
<dbReference type="GO" id="GO:0008902">
    <property type="term" value="F:hydroxymethylpyrimidine kinase activity"/>
    <property type="evidence" value="ECO:0007669"/>
    <property type="project" value="UniProtKB-EC"/>
</dbReference>
<evidence type="ECO:0000256" key="3">
    <source>
        <dbReference type="ARBA" id="ARBA00003848"/>
    </source>
</evidence>
<dbReference type="Gene3D" id="1.20.910.10">
    <property type="entry name" value="Heme oxygenase-like"/>
    <property type="match status" value="1"/>
</dbReference>
<evidence type="ECO:0000256" key="1">
    <source>
        <dbReference type="ARBA" id="ARBA00000151"/>
    </source>
</evidence>
<comment type="pathway">
    <text evidence="4">Cofactor biosynthesis; thiamine diphosphate biosynthesis; 4-amino-2-methyl-5-diphosphomethylpyrimidine from 5-amino-1-(5-phospho-D-ribosyl)imidazole: step 3/3.</text>
</comment>
<evidence type="ECO:0000313" key="8">
    <source>
        <dbReference type="EMBL" id="MDR6168447.1"/>
    </source>
</evidence>
<sequence length="506" mass="52851">MTAGVPAPRVPRVLSIAGTDPSGGAGIQADLKSIAAMGGYGMAVVTALVAQNTRGVRAVHVPPAEFLRAQLDAVGDDVEIDAIKIGMLHSAPLIAVVDDWLARRGHDLVVLDPVMVATSGDRLLDPAAEAAIRDLCRRAALVTPNLPELAVLTEEPVARSWRDALAQALRFARASGSIVLVKGGHLAGEDCPDAIVTPDGVAAEVARRRIASTNTHGTGCSLSSAMATLGASGVDWTDALPRATAWLAGAIAAGAALGVGRGNGPVDHLHELRPHLPSPVSPVSSVSWTARVWAEAAPLRAAVNACGFVDGLRTGSLDEPVFAWYLEQDALYLSEYARVLARASALAPRSDEQVFWAEAAASAIAVESELHRSRVDADTAEPAPTTLAYTDHLHAASARGSYGELVAALLPCFWLYSDVGERFAAASHARHPYRDWLSTYADPAFAASTRAAIEIADRAAAGASAFERERMSVAFERSMRHELAFFEAPVAALVGAARAGGAMRGA</sequence>
<dbReference type="Pfam" id="PF03070">
    <property type="entry name" value="TENA_THI-4"/>
    <property type="match status" value="1"/>
</dbReference>
<dbReference type="CDD" id="cd19365">
    <property type="entry name" value="TenA_C-like"/>
    <property type="match status" value="1"/>
</dbReference>
<evidence type="ECO:0000313" key="9">
    <source>
        <dbReference type="Proteomes" id="UP001260188"/>
    </source>
</evidence>
<protein>
    <submittedName>
        <fullName evidence="8">Hydroxymethylpyrimidine/phosphomethylpyrimidine kinase</fullName>
        <ecNumber evidence="8">2.7.1.49</ecNumber>
        <ecNumber evidence="8">2.7.4.7</ecNumber>
    </submittedName>
</protein>
<keyword evidence="5" id="KW-0784">Thiamine biosynthesis</keyword>
<dbReference type="InterPro" id="IPR016084">
    <property type="entry name" value="Haem_Oase-like_multi-hlx"/>
</dbReference>
<dbReference type="SUPFAM" id="SSF53613">
    <property type="entry name" value="Ribokinase-like"/>
    <property type="match status" value="1"/>
</dbReference>
<gene>
    <name evidence="8" type="ORF">QE367_002651</name>
</gene>
<evidence type="ECO:0000259" key="7">
    <source>
        <dbReference type="Pfam" id="PF08543"/>
    </source>
</evidence>
<dbReference type="EMBL" id="JAVIZA010000001">
    <property type="protein sequence ID" value="MDR6168447.1"/>
    <property type="molecule type" value="Genomic_DNA"/>
</dbReference>
<dbReference type="NCBIfam" id="NF011301">
    <property type="entry name" value="PRK14713.1"/>
    <property type="match status" value="1"/>
</dbReference>
<comment type="catalytic activity">
    <reaction evidence="2">
        <text>4-amino-2-methyl-5-(phosphooxymethyl)pyrimidine + ATP = 4-amino-2-methyl-5-(diphosphooxymethyl)pyrimidine + ADP</text>
        <dbReference type="Rhea" id="RHEA:19893"/>
        <dbReference type="ChEBI" id="CHEBI:30616"/>
        <dbReference type="ChEBI" id="CHEBI:57841"/>
        <dbReference type="ChEBI" id="CHEBI:58354"/>
        <dbReference type="ChEBI" id="CHEBI:456216"/>
        <dbReference type="EC" id="2.7.4.7"/>
    </reaction>
</comment>
<feature type="domain" description="Thiaminase-2/PQQC" evidence="6">
    <location>
        <begin position="308"/>
        <end position="486"/>
    </location>
</feature>
<dbReference type="InterPro" id="IPR004305">
    <property type="entry name" value="Thiaminase-2/PQQC"/>
</dbReference>
<dbReference type="EC" id="2.7.4.7" evidence="8"/>
<dbReference type="PANTHER" id="PTHR20858">
    <property type="entry name" value="PHOSPHOMETHYLPYRIMIDINE KINASE"/>
    <property type="match status" value="1"/>
</dbReference>
<dbReference type="PANTHER" id="PTHR20858:SF17">
    <property type="entry name" value="HYDROXYMETHYLPYRIMIDINE_PHOSPHOMETHYLPYRIMIDINE KINASE THI20-RELATED"/>
    <property type="match status" value="1"/>
</dbReference>
<proteinExistence type="predicted"/>
<comment type="function">
    <text evidence="3">Catalyzes the phosphorylation of hydroxymethylpyrimidine phosphate (HMP-P) to HMP-PP, and of HMP to HMP-P.</text>
</comment>
<dbReference type="NCBIfam" id="TIGR00097">
    <property type="entry name" value="HMP-P_kinase"/>
    <property type="match status" value="1"/>
</dbReference>
<evidence type="ECO:0000259" key="6">
    <source>
        <dbReference type="Pfam" id="PF03070"/>
    </source>
</evidence>
<keyword evidence="9" id="KW-1185">Reference proteome</keyword>
<comment type="caution">
    <text evidence="8">The sequence shown here is derived from an EMBL/GenBank/DDBJ whole genome shotgun (WGS) entry which is preliminary data.</text>
</comment>
<reference evidence="8 9" key="1">
    <citation type="submission" date="2023-08" db="EMBL/GenBank/DDBJ databases">
        <title>Functional and genomic diversity of the sorghum phyllosphere microbiome.</title>
        <authorList>
            <person name="Shade A."/>
        </authorList>
    </citation>
    <scope>NUCLEOTIDE SEQUENCE [LARGE SCALE GENOMIC DNA]</scope>
    <source>
        <strain evidence="8 9">SORGH_AS_0919</strain>
    </source>
</reference>
<evidence type="ECO:0000256" key="2">
    <source>
        <dbReference type="ARBA" id="ARBA00000565"/>
    </source>
</evidence>
<evidence type="ECO:0000256" key="4">
    <source>
        <dbReference type="ARBA" id="ARBA00004769"/>
    </source>
</evidence>
<feature type="domain" description="Pyridoxamine kinase/Phosphomethylpyrimidine kinase" evidence="7">
    <location>
        <begin position="20"/>
        <end position="267"/>
    </location>
</feature>
<dbReference type="InterPro" id="IPR029056">
    <property type="entry name" value="Ribokinase-like"/>
</dbReference>
<dbReference type="Pfam" id="PF08543">
    <property type="entry name" value="Phos_pyr_kin"/>
    <property type="match status" value="1"/>
</dbReference>
<dbReference type="InterPro" id="IPR004399">
    <property type="entry name" value="HMP/HMP-P_kinase_dom"/>
</dbReference>
<accession>A0ABU1I4K4</accession>
<organism evidence="8 9">
    <name type="scientific">Microbacterium paludicola</name>
    <dbReference type="NCBI Taxonomy" id="300019"/>
    <lineage>
        <taxon>Bacteria</taxon>
        <taxon>Bacillati</taxon>
        <taxon>Actinomycetota</taxon>
        <taxon>Actinomycetes</taxon>
        <taxon>Micrococcales</taxon>
        <taxon>Microbacteriaceae</taxon>
        <taxon>Microbacterium</taxon>
    </lineage>
</organism>
<keyword evidence="8" id="KW-0808">Transferase</keyword>
<dbReference type="InterPro" id="IPR013749">
    <property type="entry name" value="PM/HMP-P_kinase-1"/>
</dbReference>
<dbReference type="CDD" id="cd01169">
    <property type="entry name" value="HMPP_kinase"/>
    <property type="match status" value="1"/>
</dbReference>
<dbReference type="Proteomes" id="UP001260188">
    <property type="component" value="Unassembled WGS sequence"/>
</dbReference>
<dbReference type="EC" id="2.7.1.49" evidence="8"/>
<evidence type="ECO:0000256" key="5">
    <source>
        <dbReference type="ARBA" id="ARBA00022977"/>
    </source>
</evidence>
<dbReference type="Gene3D" id="3.40.1190.20">
    <property type="match status" value="1"/>
</dbReference>
<dbReference type="SUPFAM" id="SSF48613">
    <property type="entry name" value="Heme oxygenase-like"/>
    <property type="match status" value="1"/>
</dbReference>
<comment type="catalytic activity">
    <reaction evidence="1">
        <text>4-amino-5-hydroxymethyl-2-methylpyrimidine + ATP = 4-amino-2-methyl-5-(phosphooxymethyl)pyrimidine + ADP + H(+)</text>
        <dbReference type="Rhea" id="RHEA:23096"/>
        <dbReference type="ChEBI" id="CHEBI:15378"/>
        <dbReference type="ChEBI" id="CHEBI:16892"/>
        <dbReference type="ChEBI" id="CHEBI:30616"/>
        <dbReference type="ChEBI" id="CHEBI:58354"/>
        <dbReference type="ChEBI" id="CHEBI:456216"/>
        <dbReference type="EC" id="2.7.1.49"/>
    </reaction>
</comment>
<keyword evidence="8" id="KW-0418">Kinase</keyword>
<name>A0ABU1I4K4_9MICO</name>